<reference evidence="2" key="1">
    <citation type="submission" date="2019-08" db="EMBL/GenBank/DDBJ databases">
        <authorList>
            <person name="Kucharzyk K."/>
            <person name="Murdoch R.W."/>
            <person name="Higgins S."/>
            <person name="Loffler F."/>
        </authorList>
    </citation>
    <scope>NUCLEOTIDE SEQUENCE</scope>
</reference>
<dbReference type="AlphaFoldDB" id="A0A645DGT6"/>
<evidence type="ECO:0000313" key="2">
    <source>
        <dbReference type="EMBL" id="MPM88499.1"/>
    </source>
</evidence>
<comment type="caution">
    <text evidence="2">The sequence shown here is derived from an EMBL/GenBank/DDBJ whole genome shotgun (WGS) entry which is preliminary data.</text>
</comment>
<evidence type="ECO:0000259" key="1">
    <source>
        <dbReference type="PROSITE" id="PS51186"/>
    </source>
</evidence>
<sequence length="118" mass="12948">MALEHADTQLLRAIVAQGRAIGSVGVFLRENGQAELGYWLAQPYWGRDVMTRAVALLCAQTFLRFDVSRIFATPYTANAASRRVLEKAGFSDQGATQTHGCSRGNVCLYVLDRPDAQV</sequence>
<dbReference type="InterPro" id="IPR016181">
    <property type="entry name" value="Acyl_CoA_acyltransferase"/>
</dbReference>
<dbReference type="PANTHER" id="PTHR43328:SF1">
    <property type="entry name" value="N-ACETYLTRANSFERASE DOMAIN-CONTAINING PROTEIN"/>
    <property type="match status" value="1"/>
</dbReference>
<proteinExistence type="predicted"/>
<organism evidence="2">
    <name type="scientific">bioreactor metagenome</name>
    <dbReference type="NCBI Taxonomy" id="1076179"/>
    <lineage>
        <taxon>unclassified sequences</taxon>
        <taxon>metagenomes</taxon>
        <taxon>ecological metagenomes</taxon>
    </lineage>
</organism>
<dbReference type="Gene3D" id="3.40.630.30">
    <property type="match status" value="1"/>
</dbReference>
<name>A0A645DGT6_9ZZZZ</name>
<dbReference type="InterPro" id="IPR000182">
    <property type="entry name" value="GNAT_dom"/>
</dbReference>
<accession>A0A645DGT6</accession>
<dbReference type="EMBL" id="VSSQ01036109">
    <property type="protein sequence ID" value="MPM88499.1"/>
    <property type="molecule type" value="Genomic_DNA"/>
</dbReference>
<dbReference type="SUPFAM" id="SSF55729">
    <property type="entry name" value="Acyl-CoA N-acyltransferases (Nat)"/>
    <property type="match status" value="1"/>
</dbReference>
<dbReference type="Pfam" id="PF13302">
    <property type="entry name" value="Acetyltransf_3"/>
    <property type="match status" value="1"/>
</dbReference>
<dbReference type="PANTHER" id="PTHR43328">
    <property type="entry name" value="ACETYLTRANSFERASE-RELATED"/>
    <property type="match status" value="1"/>
</dbReference>
<protein>
    <recommendedName>
        <fullName evidence="1">N-acetyltransferase domain-containing protein</fullName>
    </recommendedName>
</protein>
<gene>
    <name evidence="2" type="ORF">SDC9_135603</name>
</gene>
<dbReference type="GO" id="GO:0016747">
    <property type="term" value="F:acyltransferase activity, transferring groups other than amino-acyl groups"/>
    <property type="evidence" value="ECO:0007669"/>
    <property type="project" value="InterPro"/>
</dbReference>
<dbReference type="PROSITE" id="PS51186">
    <property type="entry name" value="GNAT"/>
    <property type="match status" value="1"/>
</dbReference>
<feature type="domain" description="N-acetyltransferase" evidence="1">
    <location>
        <begin position="1"/>
        <end position="114"/>
    </location>
</feature>